<dbReference type="EC" id="2.3.1.48" evidence="2"/>
<keyword evidence="5 12" id="KW-0863">Zinc-finger</keyword>
<reference evidence="15" key="1">
    <citation type="journal article" date="2010" name="Science">
        <title>Plasticity of animal genome architecture unmasked by rapid evolution of a pelagic tunicate.</title>
        <authorList>
            <person name="Denoeud F."/>
            <person name="Henriet S."/>
            <person name="Mungpakdee S."/>
            <person name="Aury J.M."/>
            <person name="Da Silva C."/>
            <person name="Brinkmann H."/>
            <person name="Mikhaleva J."/>
            <person name="Olsen L.C."/>
            <person name="Jubin C."/>
            <person name="Canestro C."/>
            <person name="Bouquet J.M."/>
            <person name="Danks G."/>
            <person name="Poulain J."/>
            <person name="Campsteijn C."/>
            <person name="Adamski M."/>
            <person name="Cross I."/>
            <person name="Yadetie F."/>
            <person name="Muffato M."/>
            <person name="Louis A."/>
            <person name="Butcher S."/>
            <person name="Tsagkogeorga G."/>
            <person name="Konrad A."/>
            <person name="Singh S."/>
            <person name="Jensen M.F."/>
            <person name="Cong E.H."/>
            <person name="Eikeseth-Otteraa H."/>
            <person name="Noel B."/>
            <person name="Anthouard V."/>
            <person name="Porcel B.M."/>
            <person name="Kachouri-Lafond R."/>
            <person name="Nishino A."/>
            <person name="Ugolini M."/>
            <person name="Chourrout P."/>
            <person name="Nishida H."/>
            <person name="Aasland R."/>
            <person name="Huzurbazar S."/>
            <person name="Westhof E."/>
            <person name="Delsuc F."/>
            <person name="Lehrach H."/>
            <person name="Reinhardt R."/>
            <person name="Weissenbach J."/>
            <person name="Roy S.W."/>
            <person name="Artiguenave F."/>
            <person name="Postlethwait J.H."/>
            <person name="Manak J.R."/>
            <person name="Thompson E.M."/>
            <person name="Jaillon O."/>
            <person name="Du Pasquier L."/>
            <person name="Boudinot P."/>
            <person name="Liberles D.A."/>
            <person name="Volff J.N."/>
            <person name="Philippe H."/>
            <person name="Lenhard B."/>
            <person name="Roest Crollius H."/>
            <person name="Wincker P."/>
            <person name="Chourrout D."/>
        </authorList>
    </citation>
    <scope>NUCLEOTIDE SEQUENCE [LARGE SCALE GENOMIC DNA]</scope>
</reference>
<dbReference type="PANTHER" id="PTHR13808">
    <property type="entry name" value="CBP/P300-RELATED"/>
    <property type="match status" value="1"/>
</dbReference>
<dbReference type="AlphaFoldDB" id="E4Y1K5"/>
<dbReference type="GO" id="GO:0031490">
    <property type="term" value="F:chromatin DNA binding"/>
    <property type="evidence" value="ECO:0007669"/>
    <property type="project" value="TreeGrafter"/>
</dbReference>
<dbReference type="PROSITE" id="PS50134">
    <property type="entry name" value="ZF_TAZ"/>
    <property type="match status" value="1"/>
</dbReference>
<proteinExistence type="predicted"/>
<evidence type="ECO:0000313" key="15">
    <source>
        <dbReference type="EMBL" id="CBY15749.1"/>
    </source>
</evidence>
<accession>E4Y1K5</accession>
<keyword evidence="6 12" id="KW-0862">Zinc</keyword>
<comment type="subcellular location">
    <subcellularLocation>
        <location evidence="1">Nucleus</location>
    </subcellularLocation>
</comment>
<dbReference type="OrthoDB" id="899at2759"/>
<gene>
    <name evidence="15" type="ORF">GSOID_T00014063001</name>
</gene>
<feature type="region of interest" description="Disordered" evidence="13">
    <location>
        <begin position="141"/>
        <end position="174"/>
    </location>
</feature>
<keyword evidence="8" id="KW-0805">Transcription regulation</keyword>
<dbReference type="Gene3D" id="1.20.1020.10">
    <property type="entry name" value="TAZ domain"/>
    <property type="match status" value="1"/>
</dbReference>
<evidence type="ECO:0000259" key="14">
    <source>
        <dbReference type="PROSITE" id="PS50134"/>
    </source>
</evidence>
<dbReference type="GO" id="GO:0003713">
    <property type="term" value="F:transcription coactivator activity"/>
    <property type="evidence" value="ECO:0007669"/>
    <property type="project" value="TreeGrafter"/>
</dbReference>
<evidence type="ECO:0000256" key="2">
    <source>
        <dbReference type="ARBA" id="ARBA00013184"/>
    </source>
</evidence>
<dbReference type="PANTHER" id="PTHR13808:SF1">
    <property type="entry name" value="HISTONE ACETYLTRANSFERASE"/>
    <property type="match status" value="1"/>
</dbReference>
<keyword evidence="3" id="KW-0808">Transferase</keyword>
<dbReference type="GO" id="GO:0008270">
    <property type="term" value="F:zinc ion binding"/>
    <property type="evidence" value="ECO:0007669"/>
    <property type="project" value="UniProtKB-KW"/>
</dbReference>
<evidence type="ECO:0000256" key="8">
    <source>
        <dbReference type="ARBA" id="ARBA00023015"/>
    </source>
</evidence>
<dbReference type="InterPro" id="IPR000197">
    <property type="entry name" value="Znf_TAZ"/>
</dbReference>
<dbReference type="SMART" id="SM00551">
    <property type="entry name" value="ZnF_TAZ"/>
    <property type="match status" value="1"/>
</dbReference>
<evidence type="ECO:0000256" key="3">
    <source>
        <dbReference type="ARBA" id="ARBA00022679"/>
    </source>
</evidence>
<keyword evidence="7" id="KW-0156">Chromatin regulator</keyword>
<comment type="catalytic activity">
    <reaction evidence="11">
        <text>L-lysyl-[protein] + acetyl-CoA = N(6)-acetyl-L-lysyl-[protein] + CoA + H(+)</text>
        <dbReference type="Rhea" id="RHEA:45948"/>
        <dbReference type="Rhea" id="RHEA-COMP:9752"/>
        <dbReference type="Rhea" id="RHEA-COMP:10731"/>
        <dbReference type="ChEBI" id="CHEBI:15378"/>
        <dbReference type="ChEBI" id="CHEBI:29969"/>
        <dbReference type="ChEBI" id="CHEBI:57287"/>
        <dbReference type="ChEBI" id="CHEBI:57288"/>
        <dbReference type="ChEBI" id="CHEBI:61930"/>
        <dbReference type="EC" id="2.3.1.48"/>
    </reaction>
</comment>
<keyword evidence="10" id="KW-0539">Nucleus</keyword>
<keyword evidence="16" id="KW-1185">Reference proteome</keyword>
<evidence type="ECO:0000256" key="4">
    <source>
        <dbReference type="ARBA" id="ARBA00022723"/>
    </source>
</evidence>
<feature type="compositionally biased region" description="Polar residues" evidence="13">
    <location>
        <begin position="279"/>
        <end position="296"/>
    </location>
</feature>
<dbReference type="GO" id="GO:0000123">
    <property type="term" value="C:histone acetyltransferase complex"/>
    <property type="evidence" value="ECO:0007669"/>
    <property type="project" value="TreeGrafter"/>
</dbReference>
<evidence type="ECO:0000256" key="7">
    <source>
        <dbReference type="ARBA" id="ARBA00022853"/>
    </source>
</evidence>
<dbReference type="InParanoid" id="E4Y1K5"/>
<evidence type="ECO:0000256" key="11">
    <source>
        <dbReference type="ARBA" id="ARBA00048017"/>
    </source>
</evidence>
<keyword evidence="9" id="KW-0804">Transcription</keyword>
<organism evidence="15">
    <name type="scientific">Oikopleura dioica</name>
    <name type="common">Tunicate</name>
    <dbReference type="NCBI Taxonomy" id="34765"/>
    <lineage>
        <taxon>Eukaryota</taxon>
        <taxon>Metazoa</taxon>
        <taxon>Chordata</taxon>
        <taxon>Tunicata</taxon>
        <taxon>Appendicularia</taxon>
        <taxon>Copelata</taxon>
        <taxon>Oikopleuridae</taxon>
        <taxon>Oikopleura</taxon>
    </lineage>
</organism>
<keyword evidence="4 12" id="KW-0479">Metal-binding</keyword>
<evidence type="ECO:0000256" key="6">
    <source>
        <dbReference type="ARBA" id="ARBA00022833"/>
    </source>
</evidence>
<dbReference type="GO" id="GO:0005634">
    <property type="term" value="C:nucleus"/>
    <property type="evidence" value="ECO:0007669"/>
    <property type="project" value="UniProtKB-SubCell"/>
</dbReference>
<dbReference type="Proteomes" id="UP000001307">
    <property type="component" value="Unassembled WGS sequence"/>
</dbReference>
<evidence type="ECO:0000256" key="9">
    <source>
        <dbReference type="ARBA" id="ARBA00023163"/>
    </source>
</evidence>
<evidence type="ECO:0000256" key="12">
    <source>
        <dbReference type="PROSITE-ProRule" id="PRU00203"/>
    </source>
</evidence>
<evidence type="ECO:0000256" key="1">
    <source>
        <dbReference type="ARBA" id="ARBA00004123"/>
    </source>
</evidence>
<dbReference type="GO" id="GO:0005667">
    <property type="term" value="C:transcription regulator complex"/>
    <property type="evidence" value="ECO:0007669"/>
    <property type="project" value="TreeGrafter"/>
</dbReference>
<dbReference type="GO" id="GO:0045944">
    <property type="term" value="P:positive regulation of transcription by RNA polymerase II"/>
    <property type="evidence" value="ECO:0007669"/>
    <property type="project" value="TreeGrafter"/>
</dbReference>
<evidence type="ECO:0000256" key="5">
    <source>
        <dbReference type="ARBA" id="ARBA00022771"/>
    </source>
</evidence>
<feature type="compositionally biased region" description="Low complexity" evidence="13">
    <location>
        <begin position="141"/>
        <end position="167"/>
    </location>
</feature>
<protein>
    <recommendedName>
        <fullName evidence="2">histone acetyltransferase</fullName>
        <ecNumber evidence="2">2.3.1.48</ecNumber>
    </recommendedName>
</protein>
<dbReference type="InterPro" id="IPR013178">
    <property type="entry name" value="Histone_AcTrfase_Rtt109/CBP"/>
</dbReference>
<evidence type="ECO:0000256" key="10">
    <source>
        <dbReference type="ARBA" id="ARBA00023242"/>
    </source>
</evidence>
<dbReference type="InterPro" id="IPR035898">
    <property type="entry name" value="TAZ_dom_sf"/>
</dbReference>
<dbReference type="SUPFAM" id="SSF57933">
    <property type="entry name" value="TAZ domain"/>
    <property type="match status" value="1"/>
</dbReference>
<feature type="domain" description="TAZ-type" evidence="14">
    <location>
        <begin position="173"/>
        <end position="257"/>
    </location>
</feature>
<name>E4Y1K5_OIKDI</name>
<dbReference type="GO" id="GO:0004402">
    <property type="term" value="F:histone acetyltransferase activity"/>
    <property type="evidence" value="ECO:0007669"/>
    <property type="project" value="InterPro"/>
</dbReference>
<dbReference type="Pfam" id="PF02135">
    <property type="entry name" value="zf-TAZ"/>
    <property type="match status" value="1"/>
</dbReference>
<feature type="zinc finger region" description="TAZ-type" evidence="12">
    <location>
        <begin position="173"/>
        <end position="257"/>
    </location>
</feature>
<evidence type="ECO:0000256" key="13">
    <source>
        <dbReference type="SAM" id="MobiDB-lite"/>
    </source>
</evidence>
<evidence type="ECO:0000313" key="16">
    <source>
        <dbReference type="Proteomes" id="UP000001307"/>
    </source>
</evidence>
<sequence length="310" mass="34874">MNSFNPNMMGQMNQQAPNQFQTNFNANPNQIRPNSQQHVSSMLQSVAKPTMVPNQQGGMPNQMNQMPPMNQMQMSRMNMGGMNMMPNQIQMNPSMMHRPNQVYPPQMGMNQIGQNMRQMTPMPNRMAMPNGNHDGSMMVQPNQQIGNPNQQQMPNPNQQNQITNQANGPATQDPEKRKMIQNQLIILIHAAKCTKRNDAQGTQCQIPHCQTMKNVLEHLPSCQMAKNCPVQHCSSSRHIIAHWKQCKNQQCQVCQPLKHPNPNDPNKANVPNAGPGQTGPDQVQRPSAVDQQGQQPPTGIFISVLRNFYC</sequence>
<dbReference type="EMBL" id="FN653648">
    <property type="protein sequence ID" value="CBY15749.1"/>
    <property type="molecule type" value="Genomic_DNA"/>
</dbReference>
<feature type="region of interest" description="Disordered" evidence="13">
    <location>
        <begin position="262"/>
        <end position="296"/>
    </location>
</feature>